<evidence type="ECO:0000313" key="5">
    <source>
        <dbReference type="EMBL" id="QIE54334.1"/>
    </source>
</evidence>
<dbReference type="PANTHER" id="PTHR43199:SF1">
    <property type="entry name" value="GLUTATHIONE HYDROLASE PROENZYME"/>
    <property type="match status" value="1"/>
</dbReference>
<evidence type="ECO:0000256" key="3">
    <source>
        <dbReference type="ARBA" id="ARBA00022801"/>
    </source>
</evidence>
<dbReference type="PANTHER" id="PTHR43199">
    <property type="entry name" value="GLUTATHIONE HYDROLASE"/>
    <property type="match status" value="1"/>
</dbReference>
<name>A0A7L5BWT2_9RHOB</name>
<accession>A0A7L5BWT2</accession>
<reference evidence="5 6" key="1">
    <citation type="submission" date="2020-02" db="EMBL/GenBank/DDBJ databases">
        <title>complete genome sequence of Rhodobacteraceae bacterium.</title>
        <authorList>
            <person name="Park J."/>
            <person name="Kim Y.-S."/>
            <person name="Kim K.-H."/>
        </authorList>
    </citation>
    <scope>NUCLEOTIDE SEQUENCE [LARGE SCALE GENOMIC DNA]</scope>
    <source>
        <strain evidence="5 6">RR4-56</strain>
    </source>
</reference>
<comment type="similarity">
    <text evidence="1">Belongs to the gamma-glutamyltransferase family.</text>
</comment>
<proteinExistence type="inferred from homology"/>
<dbReference type="InterPro" id="IPR043137">
    <property type="entry name" value="GGT_ssub_C"/>
</dbReference>
<evidence type="ECO:0000256" key="4">
    <source>
        <dbReference type="ARBA" id="ARBA00023145"/>
    </source>
</evidence>
<dbReference type="Gene3D" id="3.60.20.40">
    <property type="match status" value="1"/>
</dbReference>
<evidence type="ECO:0000256" key="2">
    <source>
        <dbReference type="ARBA" id="ARBA00022679"/>
    </source>
</evidence>
<keyword evidence="4" id="KW-0865">Zymogen</keyword>
<keyword evidence="2" id="KW-0808">Transferase</keyword>
<keyword evidence="6" id="KW-1185">Reference proteome</keyword>
<dbReference type="Pfam" id="PF01019">
    <property type="entry name" value="G_glu_transpept"/>
    <property type="match status" value="1"/>
</dbReference>
<dbReference type="InterPro" id="IPR051792">
    <property type="entry name" value="GGT_bact"/>
</dbReference>
<sequence>MKPRAPFAVAAGHRLTAEAASEVLRADGNAVDAVIAGALTACVAEPALASLLGGGFLMVREPAGRVGLLDFFVQTPRRKTRPGEMDLRAVEADFGDARQVFHIGSASIATPGVARGLWSAHERLGLTPFAELAEFAVQLAKTGALLTDFQAEVFRIIAPIVSAGPAARALFCDGETPLKSGARYRNPELADVIETFAREGDRFFQEGEIAQALLSLDGGHLSALDLRRYQAIWREPMVERREPARLFLNPPPALGGALIAFALRLIRRGAAPVEVALSLDETARARMESGLDAEPSDGALRLLAPDLIERYRRELAGRRAALTGTTHISAIDRRGMGAALTLSNGAGSGMIAPGTGIMPNNMLGEEDLVGAKLTEWPCDQRLSSMMAPMTLELPDGSFVMLGSGGSNRIRSALAQVSAHILDRDMRLEAAISMPRLHVEKWPEADFEDRLGGDERRALIAAFPEARGWNGSSMFFGGVHAAARDAKGAVEAAGDERRDGAAITG</sequence>
<gene>
    <name evidence="5" type="ORF">G5B40_02080</name>
</gene>
<organism evidence="5 6">
    <name type="scientific">Pikeienuella piscinae</name>
    <dbReference type="NCBI Taxonomy" id="2748098"/>
    <lineage>
        <taxon>Bacteria</taxon>
        <taxon>Pseudomonadati</taxon>
        <taxon>Pseudomonadota</taxon>
        <taxon>Alphaproteobacteria</taxon>
        <taxon>Rhodobacterales</taxon>
        <taxon>Paracoccaceae</taxon>
        <taxon>Pikeienuella</taxon>
    </lineage>
</organism>
<dbReference type="RefSeq" id="WP_165094421.1">
    <property type="nucleotide sequence ID" value="NZ_CP049056.1"/>
</dbReference>
<evidence type="ECO:0000256" key="1">
    <source>
        <dbReference type="ARBA" id="ARBA00009381"/>
    </source>
</evidence>
<dbReference type="InterPro" id="IPR029055">
    <property type="entry name" value="Ntn_hydrolases_N"/>
</dbReference>
<dbReference type="GO" id="GO:0016787">
    <property type="term" value="F:hydrolase activity"/>
    <property type="evidence" value="ECO:0007669"/>
    <property type="project" value="UniProtKB-KW"/>
</dbReference>
<evidence type="ECO:0000313" key="6">
    <source>
        <dbReference type="Proteomes" id="UP000503336"/>
    </source>
</evidence>
<dbReference type="KEGG" id="hdh:G5B40_02080"/>
<protein>
    <submittedName>
        <fullName evidence="5">Gamma-glutamyltranspeptidase</fullName>
    </submittedName>
</protein>
<dbReference type="PRINTS" id="PR01210">
    <property type="entry name" value="GGTRANSPTASE"/>
</dbReference>
<dbReference type="AlphaFoldDB" id="A0A7L5BWT2"/>
<dbReference type="SUPFAM" id="SSF56235">
    <property type="entry name" value="N-terminal nucleophile aminohydrolases (Ntn hydrolases)"/>
    <property type="match status" value="1"/>
</dbReference>
<dbReference type="Proteomes" id="UP000503336">
    <property type="component" value="Chromosome"/>
</dbReference>
<keyword evidence="3" id="KW-0378">Hydrolase</keyword>
<dbReference type="EMBL" id="CP049056">
    <property type="protein sequence ID" value="QIE54334.1"/>
    <property type="molecule type" value="Genomic_DNA"/>
</dbReference>
<dbReference type="GO" id="GO:0016740">
    <property type="term" value="F:transferase activity"/>
    <property type="evidence" value="ECO:0007669"/>
    <property type="project" value="UniProtKB-KW"/>
</dbReference>